<dbReference type="PANTHER" id="PTHR43103">
    <property type="entry name" value="NUCLEOSIDE-DIPHOSPHATE-SUGAR EPIMERASE"/>
    <property type="match status" value="1"/>
</dbReference>
<comment type="similarity">
    <text evidence="1">Belongs to the NAD(P)-dependent epimerase/dehydratase family.</text>
</comment>
<gene>
    <name evidence="5" type="ORF">BB934_11150</name>
</gene>
<dbReference type="Gene3D" id="3.40.50.720">
    <property type="entry name" value="NAD(P)-binding Rossmann-like Domain"/>
    <property type="match status" value="1"/>
</dbReference>
<protein>
    <submittedName>
        <fullName evidence="5">NAD-dependent dehydratase</fullName>
    </submittedName>
</protein>
<evidence type="ECO:0000256" key="3">
    <source>
        <dbReference type="ARBA" id="ARBA00023027"/>
    </source>
</evidence>
<evidence type="ECO:0000259" key="4">
    <source>
        <dbReference type="Pfam" id="PF01370"/>
    </source>
</evidence>
<sequence length="267" mass="29088">MTLNRLLITGAAGTLGHILRGAFAGRFQLLRLSDRSPLGPTGPEEEAITCDLVDAASVRRLCEGVDAIVHLGGIANEAAWPELLQSNIAGVINLYEGARKAGVERIIFASSNHATGMYPNDKTLSHETPPRPDSRYGLTKAFGEDVAALYAYKHGIRSFCLRIGSCLPKPDNRRALSTWLSQADFVRLVEVGLSADYVHEIAYGVSRNTRSWWDNSAAYHLGYQPQDDAEIFASEVEAIELGTELARGHQGGNFVATEFSSREAWLA</sequence>
<feature type="domain" description="NAD-dependent epimerase/dehydratase" evidence="4">
    <location>
        <begin position="7"/>
        <end position="166"/>
    </location>
</feature>
<organism evidence="5">
    <name type="scientific">Microvirga ossetica</name>
    <dbReference type="NCBI Taxonomy" id="1882682"/>
    <lineage>
        <taxon>Bacteria</taxon>
        <taxon>Pseudomonadati</taxon>
        <taxon>Pseudomonadota</taxon>
        <taxon>Alphaproteobacteria</taxon>
        <taxon>Hyphomicrobiales</taxon>
        <taxon>Methylobacteriaceae</taxon>
        <taxon>Microvirga</taxon>
    </lineage>
</organism>
<accession>A0A1B2EFF9</accession>
<reference evidence="5" key="1">
    <citation type="submission" date="2016-07" db="EMBL/GenBank/DDBJ databases">
        <title>Microvirga ossetica sp. nov. a new species of rhizobia isolated from root nodules of the legume species Vicia alpestris Steven originated from North Ossetia region in the Caucasus.</title>
        <authorList>
            <person name="Safronova V.I."/>
            <person name="Kuznetsova I.G."/>
            <person name="Sazanova A.L."/>
            <person name="Belimov A."/>
            <person name="Andronov E."/>
            <person name="Osledkin Y.S."/>
            <person name="Onishchuk O.P."/>
            <person name="Kurchak O.N."/>
            <person name="Shaposhnikov A.I."/>
            <person name="Willems A."/>
            <person name="Tikhonovich I.A."/>
        </authorList>
    </citation>
    <scope>NUCLEOTIDE SEQUENCE [LARGE SCALE GENOMIC DNA]</scope>
    <source>
        <strain evidence="5">V5/3M</strain>
    </source>
</reference>
<dbReference type="AlphaFoldDB" id="A0A1B2EFF9"/>
<dbReference type="EMBL" id="CP016616">
    <property type="protein sequence ID" value="ANY78715.1"/>
    <property type="molecule type" value="Genomic_DNA"/>
</dbReference>
<keyword evidence="3" id="KW-0520">NAD</keyword>
<dbReference type="PANTHER" id="PTHR43103:SF5">
    <property type="entry name" value="4-EPIMERASE, PUTATIVE (AFU_ORTHOLOGUE AFUA_7G00360)-RELATED"/>
    <property type="match status" value="1"/>
</dbReference>
<evidence type="ECO:0000256" key="2">
    <source>
        <dbReference type="ARBA" id="ARBA00023002"/>
    </source>
</evidence>
<dbReference type="OrthoDB" id="8770295at2"/>
<dbReference type="GO" id="GO:0016491">
    <property type="term" value="F:oxidoreductase activity"/>
    <property type="evidence" value="ECO:0007669"/>
    <property type="project" value="UniProtKB-KW"/>
</dbReference>
<evidence type="ECO:0000313" key="5">
    <source>
        <dbReference type="EMBL" id="ANY78715.1"/>
    </source>
</evidence>
<dbReference type="InterPro" id="IPR001509">
    <property type="entry name" value="Epimerase_deHydtase"/>
</dbReference>
<dbReference type="KEGG" id="moc:BB934_11150"/>
<keyword evidence="2" id="KW-0560">Oxidoreductase</keyword>
<dbReference type="Pfam" id="PF01370">
    <property type="entry name" value="Epimerase"/>
    <property type="match status" value="1"/>
</dbReference>
<dbReference type="RefSeq" id="WP_099509715.1">
    <property type="nucleotide sequence ID" value="NZ_CP016616.1"/>
</dbReference>
<evidence type="ECO:0000256" key="1">
    <source>
        <dbReference type="ARBA" id="ARBA00007637"/>
    </source>
</evidence>
<proteinExistence type="inferred from homology"/>
<dbReference type="SUPFAM" id="SSF51735">
    <property type="entry name" value="NAD(P)-binding Rossmann-fold domains"/>
    <property type="match status" value="1"/>
</dbReference>
<name>A0A1B2EFF9_9HYPH</name>
<dbReference type="InterPro" id="IPR036291">
    <property type="entry name" value="NAD(P)-bd_dom_sf"/>
</dbReference>